<name>A0A3D9SMH0_9ACTN</name>
<dbReference type="GO" id="GO:0008270">
    <property type="term" value="F:zinc ion binding"/>
    <property type="evidence" value="ECO:0007669"/>
    <property type="project" value="InterPro"/>
</dbReference>
<dbReference type="GO" id="GO:0016787">
    <property type="term" value="F:hydrolase activity"/>
    <property type="evidence" value="ECO:0007669"/>
    <property type="project" value="InterPro"/>
</dbReference>
<keyword evidence="2" id="KW-1185">Reference proteome</keyword>
<reference evidence="1 2" key="1">
    <citation type="submission" date="2018-08" db="EMBL/GenBank/DDBJ databases">
        <title>Sequencing the genomes of 1000 actinobacteria strains.</title>
        <authorList>
            <person name="Klenk H.-P."/>
        </authorList>
    </citation>
    <scope>NUCLEOTIDE SEQUENCE [LARGE SCALE GENOMIC DNA]</scope>
    <source>
        <strain evidence="1 2">DSM 43927</strain>
    </source>
</reference>
<dbReference type="AlphaFoldDB" id="A0A3D9SMH0"/>
<proteinExistence type="predicted"/>
<dbReference type="RefSeq" id="WP_116022654.1">
    <property type="nucleotide sequence ID" value="NZ_QTTT01000001.1"/>
</dbReference>
<evidence type="ECO:0000313" key="1">
    <source>
        <dbReference type="EMBL" id="REE97119.1"/>
    </source>
</evidence>
<comment type="caution">
    <text evidence="1">The sequence shown here is derived from an EMBL/GenBank/DDBJ whole genome shotgun (WGS) entry which is preliminary data.</text>
</comment>
<gene>
    <name evidence="1" type="ORF">DFJ69_2575</name>
</gene>
<dbReference type="OrthoDB" id="4554584at2"/>
<evidence type="ECO:0000313" key="2">
    <source>
        <dbReference type="Proteomes" id="UP000256661"/>
    </source>
</evidence>
<dbReference type="Proteomes" id="UP000256661">
    <property type="component" value="Unassembled WGS sequence"/>
</dbReference>
<organism evidence="1 2">
    <name type="scientific">Thermomonospora umbrina</name>
    <dbReference type="NCBI Taxonomy" id="111806"/>
    <lineage>
        <taxon>Bacteria</taxon>
        <taxon>Bacillati</taxon>
        <taxon>Actinomycetota</taxon>
        <taxon>Actinomycetes</taxon>
        <taxon>Streptosporangiales</taxon>
        <taxon>Thermomonosporaceae</taxon>
        <taxon>Thermomonospora</taxon>
    </lineage>
</organism>
<dbReference type="InterPro" id="IPR032721">
    <property type="entry name" value="Toxin-deaminase"/>
</dbReference>
<dbReference type="PROSITE" id="PS00903">
    <property type="entry name" value="CYT_DCMP_DEAMINASES_1"/>
    <property type="match status" value="1"/>
</dbReference>
<sequence>MDNVVTAEYKAGGRRGAFDAVTGLDAGDDPALVGVPSEPVFTPSAIGEAVPTETHGEYKVLEAFAEQVPTRRVKGWLRMYSEQYPCSSCRNVMQQFLRAYPRMTIELAYTHGEPADFTPDPVNPRIEISHIDR</sequence>
<dbReference type="InterPro" id="IPR016192">
    <property type="entry name" value="APOBEC/CMP_deaminase_Zn-bd"/>
</dbReference>
<dbReference type="Pfam" id="PF14424">
    <property type="entry name" value="Toxin-deaminase"/>
    <property type="match status" value="1"/>
</dbReference>
<protein>
    <submittedName>
        <fullName evidence="1">Putative deaminase of polymorphic toxin system</fullName>
    </submittedName>
</protein>
<dbReference type="InterPro" id="IPR036774">
    <property type="entry name" value="ERV/ALR_sulphydryl_oxid_sf"/>
</dbReference>
<dbReference type="EMBL" id="QTTT01000001">
    <property type="protein sequence ID" value="REE97119.1"/>
    <property type="molecule type" value="Genomic_DNA"/>
</dbReference>
<dbReference type="SUPFAM" id="SSF69000">
    <property type="entry name" value="FAD-dependent thiol oxidase"/>
    <property type="match status" value="1"/>
</dbReference>
<dbReference type="GO" id="GO:0016972">
    <property type="term" value="F:thiol oxidase activity"/>
    <property type="evidence" value="ECO:0007669"/>
    <property type="project" value="InterPro"/>
</dbReference>
<accession>A0A3D9SMH0</accession>